<evidence type="ECO:0000256" key="1">
    <source>
        <dbReference type="ARBA" id="ARBA00022574"/>
    </source>
</evidence>
<protein>
    <submittedName>
        <fullName evidence="3">Protein phosphatase 2A, regulatory subunit PR55</fullName>
    </submittedName>
</protein>
<dbReference type="Gene3D" id="2.130.10.10">
    <property type="entry name" value="YVTN repeat-like/Quinoprotein amine dehydrogenase"/>
    <property type="match status" value="1"/>
</dbReference>
<evidence type="ECO:0000313" key="4">
    <source>
        <dbReference type="Proteomes" id="UP000243975"/>
    </source>
</evidence>
<gene>
    <name evidence="3" type="ORF">Ccrd_025339</name>
</gene>
<evidence type="ECO:0000313" key="3">
    <source>
        <dbReference type="EMBL" id="KVH87423.1"/>
    </source>
</evidence>
<proteinExistence type="predicted"/>
<sequence length="136" mass="15291">MVSGIEFAKTGKHLATRDRGGRVVLFDRVDFDYLKSLEIEVKINMIRWCQTANSAIFLLSTNDKTIKFWKSKKRRSSNFNVEPSRPMSDGFISSLNVPTSFKACYANGGCIDNCLSCRSNNLSFLPGGITSLRLHM</sequence>
<dbReference type="GO" id="GO:0019888">
    <property type="term" value="F:protein phosphatase regulator activity"/>
    <property type="evidence" value="ECO:0007669"/>
    <property type="project" value="InterPro"/>
</dbReference>
<keyword evidence="1" id="KW-0853">WD repeat</keyword>
<name>A0A103XB17_CYNCS</name>
<comment type="caution">
    <text evidence="3">The sequence shown here is derived from an EMBL/GenBank/DDBJ whole genome shotgun (WGS) entry which is preliminary data.</text>
</comment>
<dbReference type="InterPro" id="IPR015943">
    <property type="entry name" value="WD40/YVTN_repeat-like_dom_sf"/>
</dbReference>
<dbReference type="AlphaFoldDB" id="A0A103XB17"/>
<dbReference type="InterPro" id="IPR036322">
    <property type="entry name" value="WD40_repeat_dom_sf"/>
</dbReference>
<keyword evidence="2" id="KW-0677">Repeat</keyword>
<accession>A0A103XB17</accession>
<reference evidence="3 4" key="1">
    <citation type="journal article" date="2016" name="Sci. Rep.">
        <title>The genome sequence of the outbreeding globe artichoke constructed de novo incorporating a phase-aware low-pass sequencing strategy of F1 progeny.</title>
        <authorList>
            <person name="Scaglione D."/>
            <person name="Reyes-Chin-Wo S."/>
            <person name="Acquadro A."/>
            <person name="Froenicke L."/>
            <person name="Portis E."/>
            <person name="Beitel C."/>
            <person name="Tirone M."/>
            <person name="Mauro R."/>
            <person name="Lo Monaco A."/>
            <person name="Mauromicale G."/>
            <person name="Faccioli P."/>
            <person name="Cattivelli L."/>
            <person name="Rieseberg L."/>
            <person name="Michelmore R."/>
            <person name="Lanteri S."/>
        </authorList>
    </citation>
    <scope>NUCLEOTIDE SEQUENCE [LARGE SCALE GENOMIC DNA]</scope>
    <source>
        <strain evidence="3">2C</strain>
    </source>
</reference>
<dbReference type="Gramene" id="KVH87423">
    <property type="protein sequence ID" value="KVH87423"/>
    <property type="gene ID" value="Ccrd_025339"/>
</dbReference>
<evidence type="ECO:0000256" key="2">
    <source>
        <dbReference type="ARBA" id="ARBA00022737"/>
    </source>
</evidence>
<dbReference type="PANTHER" id="PTHR11871">
    <property type="entry name" value="PROTEIN PHOSPHATASE PP2A REGULATORY SUBUNIT B"/>
    <property type="match status" value="1"/>
</dbReference>
<dbReference type="EMBL" id="LEKV01006243">
    <property type="protein sequence ID" value="KVH87423.1"/>
    <property type="molecule type" value="Genomic_DNA"/>
</dbReference>
<dbReference type="OMA" id="YANGGCI"/>
<dbReference type="SUPFAM" id="SSF50978">
    <property type="entry name" value="WD40 repeat-like"/>
    <property type="match status" value="1"/>
</dbReference>
<dbReference type="Proteomes" id="UP000243975">
    <property type="component" value="Unassembled WGS sequence"/>
</dbReference>
<feature type="non-terminal residue" evidence="3">
    <location>
        <position position="1"/>
    </location>
</feature>
<dbReference type="STRING" id="59895.A0A103XB17"/>
<dbReference type="PRINTS" id="PR00600">
    <property type="entry name" value="PP2APR55"/>
</dbReference>
<dbReference type="GO" id="GO:0000159">
    <property type="term" value="C:protein phosphatase type 2A complex"/>
    <property type="evidence" value="ECO:0007669"/>
    <property type="project" value="InterPro"/>
</dbReference>
<organism evidence="3 4">
    <name type="scientific">Cynara cardunculus var. scolymus</name>
    <name type="common">Globe artichoke</name>
    <name type="synonym">Cynara scolymus</name>
    <dbReference type="NCBI Taxonomy" id="59895"/>
    <lineage>
        <taxon>Eukaryota</taxon>
        <taxon>Viridiplantae</taxon>
        <taxon>Streptophyta</taxon>
        <taxon>Embryophyta</taxon>
        <taxon>Tracheophyta</taxon>
        <taxon>Spermatophyta</taxon>
        <taxon>Magnoliopsida</taxon>
        <taxon>eudicotyledons</taxon>
        <taxon>Gunneridae</taxon>
        <taxon>Pentapetalae</taxon>
        <taxon>asterids</taxon>
        <taxon>campanulids</taxon>
        <taxon>Asterales</taxon>
        <taxon>Asteraceae</taxon>
        <taxon>Carduoideae</taxon>
        <taxon>Cardueae</taxon>
        <taxon>Carduinae</taxon>
        <taxon>Cynara</taxon>
    </lineage>
</organism>
<dbReference type="InterPro" id="IPR000009">
    <property type="entry name" value="PP2A_PR55"/>
</dbReference>
<keyword evidence="4" id="KW-1185">Reference proteome</keyword>